<protein>
    <submittedName>
        <fullName evidence="1">Uncharacterized protein</fullName>
    </submittedName>
</protein>
<gene>
    <name evidence="1" type="ORF">METZ01_LOCUS361402</name>
</gene>
<dbReference type="SUPFAM" id="SSF53383">
    <property type="entry name" value="PLP-dependent transferases"/>
    <property type="match status" value="1"/>
</dbReference>
<sequence length="41" mass="4645">MRDWGKREPIVLARGKGAVLEDVYGQKYLDANSSIWTNLHG</sequence>
<proteinExistence type="predicted"/>
<organism evidence="1">
    <name type="scientific">marine metagenome</name>
    <dbReference type="NCBI Taxonomy" id="408172"/>
    <lineage>
        <taxon>unclassified sequences</taxon>
        <taxon>metagenomes</taxon>
        <taxon>ecological metagenomes</taxon>
    </lineage>
</organism>
<reference evidence="1" key="1">
    <citation type="submission" date="2018-05" db="EMBL/GenBank/DDBJ databases">
        <authorList>
            <person name="Lanie J.A."/>
            <person name="Ng W.-L."/>
            <person name="Kazmierczak K.M."/>
            <person name="Andrzejewski T.M."/>
            <person name="Davidsen T.M."/>
            <person name="Wayne K.J."/>
            <person name="Tettelin H."/>
            <person name="Glass J.I."/>
            <person name="Rusch D."/>
            <person name="Podicherti R."/>
            <person name="Tsui H.-C.T."/>
            <person name="Winkler M.E."/>
        </authorList>
    </citation>
    <scope>NUCLEOTIDE SEQUENCE</scope>
</reference>
<dbReference type="InterPro" id="IPR015422">
    <property type="entry name" value="PyrdxlP-dep_Trfase_small"/>
</dbReference>
<name>A0A382SH96_9ZZZZ</name>
<dbReference type="AlphaFoldDB" id="A0A382SH96"/>
<evidence type="ECO:0000313" key="1">
    <source>
        <dbReference type="EMBL" id="SVD08548.1"/>
    </source>
</evidence>
<feature type="non-terminal residue" evidence="1">
    <location>
        <position position="41"/>
    </location>
</feature>
<dbReference type="Gene3D" id="3.90.1150.10">
    <property type="entry name" value="Aspartate Aminotransferase, domain 1"/>
    <property type="match status" value="1"/>
</dbReference>
<dbReference type="InterPro" id="IPR015424">
    <property type="entry name" value="PyrdxlP-dep_Trfase"/>
</dbReference>
<dbReference type="EMBL" id="UINC01128653">
    <property type="protein sequence ID" value="SVD08548.1"/>
    <property type="molecule type" value="Genomic_DNA"/>
</dbReference>
<accession>A0A382SH96</accession>